<proteinExistence type="predicted"/>
<gene>
    <name evidence="1" type="ORF">F1188_19350</name>
</gene>
<name>A0A5M6I6A8_9PROT</name>
<reference evidence="1 2" key="1">
    <citation type="submission" date="2019-09" db="EMBL/GenBank/DDBJ databases">
        <title>Genome sequence of Roseospira marina, one of the more divergent members of the non-sulfur purple photosynthetic bacterial family, the Rhodospirillaceae.</title>
        <authorList>
            <person name="Meyer T."/>
            <person name="Kyndt J."/>
        </authorList>
    </citation>
    <scope>NUCLEOTIDE SEQUENCE [LARGE SCALE GENOMIC DNA]</scope>
    <source>
        <strain evidence="1 2">DSM 15113</strain>
    </source>
</reference>
<organism evidence="1 2">
    <name type="scientific">Roseospira marina</name>
    <dbReference type="NCBI Taxonomy" id="140057"/>
    <lineage>
        <taxon>Bacteria</taxon>
        <taxon>Pseudomonadati</taxon>
        <taxon>Pseudomonadota</taxon>
        <taxon>Alphaproteobacteria</taxon>
        <taxon>Rhodospirillales</taxon>
        <taxon>Rhodospirillaceae</taxon>
        <taxon>Roseospira</taxon>
    </lineage>
</organism>
<dbReference type="RefSeq" id="WP_170284480.1">
    <property type="nucleotide sequence ID" value="NZ_VWPJ01000032.1"/>
</dbReference>
<evidence type="ECO:0000313" key="2">
    <source>
        <dbReference type="Proteomes" id="UP000324065"/>
    </source>
</evidence>
<sequence length="86" mass="9424">MLPVLEEGEAMSRPTYAHVEGTGPAGEYCQSCAHWTRSAKNPAPFRRAAMVCAVVARQTGLPLDRLGTVYSHRPACRHWQRKGTGS</sequence>
<comment type="caution">
    <text evidence="1">The sequence shown here is derived from an EMBL/GenBank/DDBJ whole genome shotgun (WGS) entry which is preliminary data.</text>
</comment>
<dbReference type="Proteomes" id="UP000324065">
    <property type="component" value="Unassembled WGS sequence"/>
</dbReference>
<keyword evidence="2" id="KW-1185">Reference proteome</keyword>
<evidence type="ECO:0000313" key="1">
    <source>
        <dbReference type="EMBL" id="KAA5603754.1"/>
    </source>
</evidence>
<accession>A0A5M6I6A8</accession>
<protein>
    <submittedName>
        <fullName evidence="1">Uncharacterized protein</fullName>
    </submittedName>
</protein>
<dbReference type="AlphaFoldDB" id="A0A5M6I6A8"/>
<dbReference type="EMBL" id="VWPJ01000032">
    <property type="protein sequence ID" value="KAA5603754.1"/>
    <property type="molecule type" value="Genomic_DNA"/>
</dbReference>